<evidence type="ECO:0000256" key="6">
    <source>
        <dbReference type="SAM" id="SignalP"/>
    </source>
</evidence>
<keyword evidence="4 5" id="KW-0326">Glycosidase</keyword>
<evidence type="ECO:0000256" key="4">
    <source>
        <dbReference type="ARBA" id="ARBA00023295"/>
    </source>
</evidence>
<sequence>MFRLSLFFLLCALLVASSPLDSSAGAAGFTNPIRKVDGSDPFIVWHDGYYYFLSTTWTDARVSRATTIEGLKNPETKVVYKSTSRDRCCNVWAPEIHSIDGQWYLYLTAGRDGTTDLQRTYVLRGGTSPWDNYTFLGRVLNDWAIDSTVATIADKRYLIYSCMSVVQSLCIAPLLTPATIGAVSVISKPTLPWETVGAAVNEGAAVISHSVGGNNTTFLTYSASYCWTSSYSLGLLTLAEGADPLQMRSWKKSGPVMRTANGNYAPGHNGFFKSPDGTQDWNVFHATSNREGTCDGNRYTMVSPVAWAADGSPSLGNPLALSRTLTSPSGEK</sequence>
<name>A0A6G1GQF3_9PEZI</name>
<dbReference type="PANTHER" id="PTHR43817:SF1">
    <property type="entry name" value="HYDROLASE, FAMILY 43, PUTATIVE (AFU_ORTHOLOGUE AFUA_3G01660)-RELATED"/>
    <property type="match status" value="1"/>
</dbReference>
<organism evidence="7 8">
    <name type="scientific">Aulographum hederae CBS 113979</name>
    <dbReference type="NCBI Taxonomy" id="1176131"/>
    <lineage>
        <taxon>Eukaryota</taxon>
        <taxon>Fungi</taxon>
        <taxon>Dikarya</taxon>
        <taxon>Ascomycota</taxon>
        <taxon>Pezizomycotina</taxon>
        <taxon>Dothideomycetes</taxon>
        <taxon>Pleosporomycetidae</taxon>
        <taxon>Aulographales</taxon>
        <taxon>Aulographaceae</taxon>
    </lineage>
</organism>
<dbReference type="CDD" id="cd18820">
    <property type="entry name" value="GH43_LbAraf43-like"/>
    <property type="match status" value="1"/>
</dbReference>
<accession>A0A6G1GQF3</accession>
<dbReference type="GO" id="GO:0004553">
    <property type="term" value="F:hydrolase activity, hydrolyzing O-glycosyl compounds"/>
    <property type="evidence" value="ECO:0007669"/>
    <property type="project" value="InterPro"/>
</dbReference>
<dbReference type="InterPro" id="IPR006710">
    <property type="entry name" value="Glyco_hydro_43"/>
</dbReference>
<evidence type="ECO:0000256" key="3">
    <source>
        <dbReference type="ARBA" id="ARBA00022801"/>
    </source>
</evidence>
<dbReference type="AlphaFoldDB" id="A0A6G1GQF3"/>
<dbReference type="InterPro" id="IPR023296">
    <property type="entry name" value="Glyco_hydro_beta-prop_sf"/>
</dbReference>
<keyword evidence="3 5" id="KW-0378">Hydrolase</keyword>
<feature type="chain" id="PRO_5026308204" evidence="6">
    <location>
        <begin position="18"/>
        <end position="332"/>
    </location>
</feature>
<dbReference type="GO" id="GO:0005975">
    <property type="term" value="P:carbohydrate metabolic process"/>
    <property type="evidence" value="ECO:0007669"/>
    <property type="project" value="InterPro"/>
</dbReference>
<gene>
    <name evidence="7" type="ORF">K402DRAFT_339087</name>
</gene>
<keyword evidence="8" id="KW-1185">Reference proteome</keyword>
<reference evidence="7" key="1">
    <citation type="journal article" date="2020" name="Stud. Mycol.">
        <title>101 Dothideomycetes genomes: a test case for predicting lifestyles and emergence of pathogens.</title>
        <authorList>
            <person name="Haridas S."/>
            <person name="Albert R."/>
            <person name="Binder M."/>
            <person name="Bloem J."/>
            <person name="Labutti K."/>
            <person name="Salamov A."/>
            <person name="Andreopoulos B."/>
            <person name="Baker S."/>
            <person name="Barry K."/>
            <person name="Bills G."/>
            <person name="Bluhm B."/>
            <person name="Cannon C."/>
            <person name="Castanera R."/>
            <person name="Culley D."/>
            <person name="Daum C."/>
            <person name="Ezra D."/>
            <person name="Gonzalez J."/>
            <person name="Henrissat B."/>
            <person name="Kuo A."/>
            <person name="Liang C."/>
            <person name="Lipzen A."/>
            <person name="Lutzoni F."/>
            <person name="Magnuson J."/>
            <person name="Mondo S."/>
            <person name="Nolan M."/>
            <person name="Ohm R."/>
            <person name="Pangilinan J."/>
            <person name="Park H.-J."/>
            <person name="Ramirez L."/>
            <person name="Alfaro M."/>
            <person name="Sun H."/>
            <person name="Tritt A."/>
            <person name="Yoshinaga Y."/>
            <person name="Zwiers L.-H."/>
            <person name="Turgeon B."/>
            <person name="Goodwin S."/>
            <person name="Spatafora J."/>
            <person name="Crous P."/>
            <person name="Grigoriev I."/>
        </authorList>
    </citation>
    <scope>NUCLEOTIDE SEQUENCE</scope>
    <source>
        <strain evidence="7">CBS 113979</strain>
    </source>
</reference>
<dbReference type="SUPFAM" id="SSF75005">
    <property type="entry name" value="Arabinanase/levansucrase/invertase"/>
    <property type="match status" value="1"/>
</dbReference>
<dbReference type="Proteomes" id="UP000800041">
    <property type="component" value="Unassembled WGS sequence"/>
</dbReference>
<protein>
    <submittedName>
        <fullName evidence="7">Glycoside hydrolase family 43 protein</fullName>
    </submittedName>
</protein>
<dbReference type="OrthoDB" id="272289at2759"/>
<proteinExistence type="inferred from homology"/>
<dbReference type="Gene3D" id="2.115.10.20">
    <property type="entry name" value="Glycosyl hydrolase domain, family 43"/>
    <property type="match status" value="1"/>
</dbReference>
<comment type="similarity">
    <text evidence="1 5">Belongs to the glycosyl hydrolase 43 family.</text>
</comment>
<evidence type="ECO:0000256" key="1">
    <source>
        <dbReference type="ARBA" id="ARBA00009865"/>
    </source>
</evidence>
<evidence type="ECO:0000256" key="2">
    <source>
        <dbReference type="ARBA" id="ARBA00022729"/>
    </source>
</evidence>
<dbReference type="EMBL" id="ML977178">
    <property type="protein sequence ID" value="KAF1983044.1"/>
    <property type="molecule type" value="Genomic_DNA"/>
</dbReference>
<evidence type="ECO:0000256" key="5">
    <source>
        <dbReference type="RuleBase" id="RU361187"/>
    </source>
</evidence>
<dbReference type="Pfam" id="PF04616">
    <property type="entry name" value="Glyco_hydro_43"/>
    <property type="match status" value="1"/>
</dbReference>
<evidence type="ECO:0000313" key="7">
    <source>
        <dbReference type="EMBL" id="KAF1983044.1"/>
    </source>
</evidence>
<keyword evidence="2 6" id="KW-0732">Signal</keyword>
<evidence type="ECO:0000313" key="8">
    <source>
        <dbReference type="Proteomes" id="UP000800041"/>
    </source>
</evidence>
<feature type="signal peptide" evidence="6">
    <location>
        <begin position="1"/>
        <end position="17"/>
    </location>
</feature>
<dbReference type="PANTHER" id="PTHR43817">
    <property type="entry name" value="GLYCOSYL HYDROLASE"/>
    <property type="match status" value="1"/>
</dbReference>